<gene>
    <name evidence="2" type="ORF">O6P37_10350</name>
</gene>
<evidence type="ECO:0000259" key="1">
    <source>
        <dbReference type="Pfam" id="PF13472"/>
    </source>
</evidence>
<dbReference type="CDD" id="cd00229">
    <property type="entry name" value="SGNH_hydrolase"/>
    <property type="match status" value="1"/>
</dbReference>
<dbReference type="Gene3D" id="3.40.50.1110">
    <property type="entry name" value="SGNH hydrolase"/>
    <property type="match status" value="1"/>
</dbReference>
<sequence>MSISVVLLLIVATAMVTAVVASRETKSIVAVPAAPFRMSLIGDSFTSGFNNGVVWPSLLANDSNLSISNVAYPGSGYVGSAGESAPFAAQLDKALASKPELVVIFGGANDVYNSIDLVKQSAIDLFTELSRRTPTTELLVLGPIWHEDPPPQRFLNVDSALADAADKANAAYVPLIQETWLVGDGLVQRDDFNLTDEGQAILARRLGPVLKSQIRALRGDVWQ</sequence>
<evidence type="ECO:0000313" key="3">
    <source>
        <dbReference type="Proteomes" id="UP001142153"/>
    </source>
</evidence>
<dbReference type="Pfam" id="PF13472">
    <property type="entry name" value="Lipase_GDSL_2"/>
    <property type="match status" value="1"/>
</dbReference>
<feature type="domain" description="SGNH hydrolase-type esterase" evidence="1">
    <location>
        <begin position="40"/>
        <end position="200"/>
    </location>
</feature>
<proteinExistence type="predicted"/>
<protein>
    <submittedName>
        <fullName evidence="2">SGNH/GDSL hydrolase family protein</fullName>
    </submittedName>
</protein>
<keyword evidence="2" id="KW-0378">Hydrolase</keyword>
<reference evidence="2" key="1">
    <citation type="submission" date="2022-12" db="EMBL/GenBank/DDBJ databases">
        <authorList>
            <person name="Deng Y."/>
            <person name="Zhang Y.-Q."/>
        </authorList>
    </citation>
    <scope>NUCLEOTIDE SEQUENCE</scope>
    <source>
        <strain evidence="2">CPCC 205372</strain>
    </source>
</reference>
<evidence type="ECO:0000313" key="2">
    <source>
        <dbReference type="EMBL" id="MCZ8379264.1"/>
    </source>
</evidence>
<dbReference type="GO" id="GO:0016787">
    <property type="term" value="F:hydrolase activity"/>
    <property type="evidence" value="ECO:0007669"/>
    <property type="project" value="UniProtKB-KW"/>
</dbReference>
<dbReference type="SUPFAM" id="SSF52266">
    <property type="entry name" value="SGNH hydrolase"/>
    <property type="match status" value="1"/>
</dbReference>
<dbReference type="InterPro" id="IPR036514">
    <property type="entry name" value="SGNH_hydro_sf"/>
</dbReference>
<dbReference type="EMBL" id="JAPZPY010000003">
    <property type="protein sequence ID" value="MCZ8379264.1"/>
    <property type="molecule type" value="Genomic_DNA"/>
</dbReference>
<accession>A0ABT4PRT1</accession>
<dbReference type="InterPro" id="IPR013830">
    <property type="entry name" value="SGNH_hydro"/>
</dbReference>
<dbReference type="Proteomes" id="UP001142153">
    <property type="component" value="Unassembled WGS sequence"/>
</dbReference>
<keyword evidence="3" id="KW-1185">Reference proteome</keyword>
<organism evidence="2 3">
    <name type="scientific">Mycobacterium hippophais</name>
    <dbReference type="NCBI Taxonomy" id="3016340"/>
    <lineage>
        <taxon>Bacteria</taxon>
        <taxon>Bacillati</taxon>
        <taxon>Actinomycetota</taxon>
        <taxon>Actinomycetes</taxon>
        <taxon>Mycobacteriales</taxon>
        <taxon>Mycobacteriaceae</taxon>
        <taxon>Mycobacterium</taxon>
    </lineage>
</organism>
<comment type="caution">
    <text evidence="2">The sequence shown here is derived from an EMBL/GenBank/DDBJ whole genome shotgun (WGS) entry which is preliminary data.</text>
</comment>
<name>A0ABT4PRT1_9MYCO</name>
<dbReference type="RefSeq" id="WP_269893967.1">
    <property type="nucleotide sequence ID" value="NZ_JAPZPY010000003.1"/>
</dbReference>